<dbReference type="EMBL" id="JBJUIK010000014">
    <property type="protein sequence ID" value="KAL3504667.1"/>
    <property type="molecule type" value="Genomic_DNA"/>
</dbReference>
<comment type="caution">
    <text evidence="2">The sequence shown here is derived from an EMBL/GenBank/DDBJ whole genome shotgun (WGS) entry which is preliminary data.</text>
</comment>
<evidence type="ECO:0000259" key="1">
    <source>
        <dbReference type="Pfam" id="PF24626"/>
    </source>
</evidence>
<evidence type="ECO:0000313" key="2">
    <source>
        <dbReference type="EMBL" id="KAL3504667.1"/>
    </source>
</evidence>
<feature type="domain" description="Tf2-1-like SH3-like" evidence="1">
    <location>
        <begin position="33"/>
        <end position="96"/>
    </location>
</feature>
<name>A0ABD2YE73_9GENT</name>
<evidence type="ECO:0000313" key="3">
    <source>
        <dbReference type="Proteomes" id="UP001630127"/>
    </source>
</evidence>
<dbReference type="InterPro" id="IPR056924">
    <property type="entry name" value="SH3_Tf2-1"/>
</dbReference>
<dbReference type="PANTHER" id="PTHR46148:SF54">
    <property type="entry name" value="RETROTRANSPOSON-LIKE PROTEIN"/>
    <property type="match status" value="1"/>
</dbReference>
<sequence length="123" mass="14496">MDKLLKRNLAKARGRMKLYVDYKRSERQFDEDDWVYLKIKPYRPISAARKSNEKLSARYFGPYQIEKRMGQVAYKLKLPDHVRIHPVFHVSLLKKKVKHGAVPVLDIPVEPEKEERLAVPIAI</sequence>
<dbReference type="AlphaFoldDB" id="A0ABD2YE73"/>
<dbReference type="Proteomes" id="UP001630127">
    <property type="component" value="Unassembled WGS sequence"/>
</dbReference>
<reference evidence="2 3" key="1">
    <citation type="submission" date="2024-11" db="EMBL/GenBank/DDBJ databases">
        <title>A near-complete genome assembly of Cinchona calisaya.</title>
        <authorList>
            <person name="Lian D.C."/>
            <person name="Zhao X.W."/>
            <person name="Wei L."/>
        </authorList>
    </citation>
    <scope>NUCLEOTIDE SEQUENCE [LARGE SCALE GENOMIC DNA]</scope>
    <source>
        <tissue evidence="2">Nenye</tissue>
    </source>
</reference>
<dbReference type="PANTHER" id="PTHR46148">
    <property type="entry name" value="CHROMO DOMAIN-CONTAINING PROTEIN"/>
    <property type="match status" value="1"/>
</dbReference>
<proteinExistence type="predicted"/>
<organism evidence="2 3">
    <name type="scientific">Cinchona calisaya</name>
    <dbReference type="NCBI Taxonomy" id="153742"/>
    <lineage>
        <taxon>Eukaryota</taxon>
        <taxon>Viridiplantae</taxon>
        <taxon>Streptophyta</taxon>
        <taxon>Embryophyta</taxon>
        <taxon>Tracheophyta</taxon>
        <taxon>Spermatophyta</taxon>
        <taxon>Magnoliopsida</taxon>
        <taxon>eudicotyledons</taxon>
        <taxon>Gunneridae</taxon>
        <taxon>Pentapetalae</taxon>
        <taxon>asterids</taxon>
        <taxon>lamiids</taxon>
        <taxon>Gentianales</taxon>
        <taxon>Rubiaceae</taxon>
        <taxon>Cinchonoideae</taxon>
        <taxon>Cinchoneae</taxon>
        <taxon>Cinchona</taxon>
    </lineage>
</organism>
<accession>A0ABD2YE73</accession>
<protein>
    <recommendedName>
        <fullName evidence="1">Tf2-1-like SH3-like domain-containing protein</fullName>
    </recommendedName>
</protein>
<keyword evidence="3" id="KW-1185">Reference proteome</keyword>
<gene>
    <name evidence="2" type="ORF">ACH5RR_034508</name>
</gene>
<dbReference type="Pfam" id="PF24626">
    <property type="entry name" value="SH3_Tf2-1"/>
    <property type="match status" value="1"/>
</dbReference>